<reference evidence="2" key="1">
    <citation type="submission" date="2016-10" db="EMBL/GenBank/DDBJ databases">
        <authorList>
            <person name="Varghese N."/>
            <person name="Submissions S."/>
        </authorList>
    </citation>
    <scope>NUCLEOTIDE SEQUENCE [LARGE SCALE GENOMIC DNA]</scope>
    <source>
        <strain evidence="2">Nm76</strain>
    </source>
</reference>
<protein>
    <submittedName>
        <fullName evidence="1">Uncharacterized protein</fullName>
    </submittedName>
</protein>
<accession>A0A1H8R1K3</accession>
<dbReference type="AlphaFoldDB" id="A0A1H8R1K3"/>
<name>A0A1H8R1K3_9PROT</name>
<dbReference type="Proteomes" id="UP000198814">
    <property type="component" value="Unassembled WGS sequence"/>
</dbReference>
<dbReference type="OrthoDB" id="8549182at2"/>
<dbReference type="RefSeq" id="WP_090318704.1">
    <property type="nucleotide sequence ID" value="NZ_FNOE01000011.1"/>
</dbReference>
<sequence length="102" mass="11901">MSLKNSIKGFKAYLGDKESLLDTNYRRIADMIELHWGYKEFYQLIQKLLVVEKDQNRQGFPLEVLQEIYALQELHQKEFPALKILIDDGSASRARNKSSLLV</sequence>
<organism evidence="1 2">
    <name type="scientific">Nitrosomonas oligotropha</name>
    <dbReference type="NCBI Taxonomy" id="42354"/>
    <lineage>
        <taxon>Bacteria</taxon>
        <taxon>Pseudomonadati</taxon>
        <taxon>Pseudomonadota</taxon>
        <taxon>Betaproteobacteria</taxon>
        <taxon>Nitrosomonadales</taxon>
        <taxon>Nitrosomonadaceae</taxon>
        <taxon>Nitrosomonas</taxon>
    </lineage>
</organism>
<proteinExistence type="predicted"/>
<gene>
    <name evidence="1" type="ORF">SAMN05216333_11310</name>
</gene>
<evidence type="ECO:0000313" key="1">
    <source>
        <dbReference type="EMBL" id="SEO60246.1"/>
    </source>
</evidence>
<keyword evidence="2" id="KW-1185">Reference proteome</keyword>
<dbReference type="EMBL" id="FODO01000013">
    <property type="protein sequence ID" value="SEO60246.1"/>
    <property type="molecule type" value="Genomic_DNA"/>
</dbReference>
<evidence type="ECO:0000313" key="2">
    <source>
        <dbReference type="Proteomes" id="UP000198814"/>
    </source>
</evidence>